<dbReference type="Gene3D" id="3.40.50.12100">
    <property type="entry name" value="Stimulator of interferon genes protein"/>
    <property type="match status" value="1"/>
</dbReference>
<dbReference type="GO" id="GO:0002218">
    <property type="term" value="P:activation of innate immune response"/>
    <property type="evidence" value="ECO:0007669"/>
    <property type="project" value="InterPro"/>
</dbReference>
<dbReference type="GO" id="GO:0061507">
    <property type="term" value="F:2',3'-cyclic GMP-AMP binding"/>
    <property type="evidence" value="ECO:0007669"/>
    <property type="project" value="TreeGrafter"/>
</dbReference>
<evidence type="ECO:0000259" key="2">
    <source>
        <dbReference type="Pfam" id="PF15009"/>
    </source>
</evidence>
<evidence type="ECO:0000313" key="4">
    <source>
        <dbReference type="RefSeq" id="XP_022323328.1"/>
    </source>
</evidence>
<dbReference type="GO" id="GO:0000045">
    <property type="term" value="P:autophagosome assembly"/>
    <property type="evidence" value="ECO:0007669"/>
    <property type="project" value="TreeGrafter"/>
</dbReference>
<dbReference type="PANTHER" id="PTHR34339:SF1">
    <property type="entry name" value="STIMULATOR OF INTERFERON GENES PROTEIN"/>
    <property type="match status" value="1"/>
</dbReference>
<name>A0A8B8D5E3_CRAVI</name>
<dbReference type="PANTHER" id="PTHR34339">
    <property type="entry name" value="STIMULATOR OF INTERFERON GENES PROTEIN"/>
    <property type="match status" value="1"/>
</dbReference>
<reference evidence="4" key="1">
    <citation type="submission" date="2025-08" db="UniProtKB">
        <authorList>
            <consortium name="RefSeq"/>
        </authorList>
    </citation>
    <scope>IDENTIFICATION</scope>
    <source>
        <tissue evidence="4">Whole sample</tissue>
    </source>
</reference>
<keyword evidence="1" id="KW-0812">Transmembrane</keyword>
<dbReference type="GO" id="GO:0032481">
    <property type="term" value="P:positive regulation of type I interferon production"/>
    <property type="evidence" value="ECO:0007669"/>
    <property type="project" value="InterPro"/>
</dbReference>
<dbReference type="GO" id="GO:0035438">
    <property type="term" value="F:cyclic-di-GMP binding"/>
    <property type="evidence" value="ECO:0007669"/>
    <property type="project" value="TreeGrafter"/>
</dbReference>
<dbReference type="Gene3D" id="1.20.5.5200">
    <property type="match status" value="1"/>
</dbReference>
<accession>A0A8B8D5E3</accession>
<dbReference type="InterPro" id="IPR038623">
    <property type="entry name" value="STING_C_sf"/>
</dbReference>
<feature type="transmembrane region" description="Helical" evidence="1">
    <location>
        <begin position="108"/>
        <end position="126"/>
    </location>
</feature>
<feature type="domain" description="STING ligand-binding" evidence="2">
    <location>
        <begin position="177"/>
        <end position="352"/>
    </location>
</feature>
<dbReference type="GeneID" id="111124607"/>
<dbReference type="Pfam" id="PF15009">
    <property type="entry name" value="STING_LBD"/>
    <property type="match status" value="1"/>
</dbReference>
<keyword evidence="1" id="KW-1133">Transmembrane helix</keyword>
<gene>
    <name evidence="4" type="primary">LOC111124607</name>
</gene>
<dbReference type="GO" id="GO:0061709">
    <property type="term" value="P:reticulophagy"/>
    <property type="evidence" value="ECO:0007669"/>
    <property type="project" value="TreeGrafter"/>
</dbReference>
<organism evidence="3 4">
    <name type="scientific">Crassostrea virginica</name>
    <name type="common">Eastern oyster</name>
    <dbReference type="NCBI Taxonomy" id="6565"/>
    <lineage>
        <taxon>Eukaryota</taxon>
        <taxon>Metazoa</taxon>
        <taxon>Spiralia</taxon>
        <taxon>Lophotrochozoa</taxon>
        <taxon>Mollusca</taxon>
        <taxon>Bivalvia</taxon>
        <taxon>Autobranchia</taxon>
        <taxon>Pteriomorphia</taxon>
        <taxon>Ostreida</taxon>
        <taxon>Ostreoidea</taxon>
        <taxon>Ostreidae</taxon>
        <taxon>Crassostrea</taxon>
    </lineage>
</organism>
<dbReference type="Proteomes" id="UP000694844">
    <property type="component" value="Chromosome 3"/>
</dbReference>
<dbReference type="GO" id="GO:0016239">
    <property type="term" value="P:positive regulation of macroautophagy"/>
    <property type="evidence" value="ECO:0007669"/>
    <property type="project" value="TreeGrafter"/>
</dbReference>
<protein>
    <submittedName>
        <fullName evidence="4">Stimulator of interferon genes protein-like</fullName>
    </submittedName>
</protein>
<keyword evidence="3" id="KW-1185">Reference proteome</keyword>
<evidence type="ECO:0000313" key="3">
    <source>
        <dbReference type="Proteomes" id="UP000694844"/>
    </source>
</evidence>
<dbReference type="KEGG" id="cvn:111124607"/>
<dbReference type="AlphaFoldDB" id="A0A8B8D5E3"/>
<sequence length="369" mass="42527">MEYRNTFLRVAPSDKMMVLGTLGFFLIFSLGCKSSDQDFWKSTLNKVNIFGNELNYTLMFVILGITDVWFGEIIKRFLVFLGELLSINTRYDGKILPVIQQSFCTKSNIPFLTLPIVVAMMTYLNLHGEGMLFVWRIIHTKWNCVLIITIALVARLLRLNEPTRSEMARVLEEQKLNVGHGLAWSFYFGYLRLIIPGLQSRIESWKPSIQNTKQYKVIPKLYILVPKSCYCPPSITAADPRLKVAGVTPSFVANRAGNQRREYKNTMYCFEADNVEYYCMVEYATPVLSLYEMSNSEEAGLSSHERLQQMNTFVSTLTEIIHSNPETKNYCSLVVYDDKDFRDGEQHLMELLKDRIESDLRDIAVTKTL</sequence>
<dbReference type="OrthoDB" id="6114591at2759"/>
<dbReference type="RefSeq" id="XP_022323328.1">
    <property type="nucleotide sequence ID" value="XM_022467620.1"/>
</dbReference>
<dbReference type="GO" id="GO:0045087">
    <property type="term" value="P:innate immune response"/>
    <property type="evidence" value="ECO:0007669"/>
    <property type="project" value="TreeGrafter"/>
</dbReference>
<keyword evidence="1" id="KW-0472">Membrane</keyword>
<evidence type="ECO:0000256" key="1">
    <source>
        <dbReference type="SAM" id="Phobius"/>
    </source>
</evidence>
<dbReference type="GO" id="GO:0005789">
    <property type="term" value="C:endoplasmic reticulum membrane"/>
    <property type="evidence" value="ECO:0007669"/>
    <property type="project" value="TreeGrafter"/>
</dbReference>
<dbReference type="InterPro" id="IPR055432">
    <property type="entry name" value="STING_LBD"/>
</dbReference>
<feature type="transmembrane region" description="Helical" evidence="1">
    <location>
        <begin position="138"/>
        <end position="157"/>
    </location>
</feature>
<proteinExistence type="predicted"/>
<dbReference type="PROSITE" id="PS51257">
    <property type="entry name" value="PROKAR_LIPOPROTEIN"/>
    <property type="match status" value="1"/>
</dbReference>
<dbReference type="GO" id="GO:0005776">
    <property type="term" value="C:autophagosome"/>
    <property type="evidence" value="ECO:0007669"/>
    <property type="project" value="TreeGrafter"/>
</dbReference>
<dbReference type="InterPro" id="IPR029158">
    <property type="entry name" value="STING"/>
</dbReference>
<feature type="transmembrane region" description="Helical" evidence="1">
    <location>
        <begin position="58"/>
        <end position="87"/>
    </location>
</feature>